<keyword evidence="4" id="KW-0804">Transcription</keyword>
<feature type="domain" description="TF-B3" evidence="7">
    <location>
        <begin position="165"/>
        <end position="262"/>
    </location>
</feature>
<evidence type="ECO:0000313" key="8">
    <source>
        <dbReference type="EMBL" id="MED6123055.1"/>
    </source>
</evidence>
<dbReference type="InterPro" id="IPR015300">
    <property type="entry name" value="DNA-bd_pseudobarrel_sf"/>
</dbReference>
<keyword evidence="2" id="KW-0805">Transcription regulation</keyword>
<reference evidence="8 9" key="1">
    <citation type="journal article" date="2023" name="Plants (Basel)">
        <title>Bridging the Gap: Combining Genomics and Transcriptomics Approaches to Understand Stylosanthes scabra, an Orphan Legume from the Brazilian Caatinga.</title>
        <authorList>
            <person name="Ferreira-Neto J.R.C."/>
            <person name="da Silva M.D."/>
            <person name="Binneck E."/>
            <person name="de Melo N.F."/>
            <person name="da Silva R.H."/>
            <person name="de Melo A.L.T.M."/>
            <person name="Pandolfi V."/>
            <person name="Bustamante F.O."/>
            <person name="Brasileiro-Vidal A.C."/>
            <person name="Benko-Iseppon A.M."/>
        </authorList>
    </citation>
    <scope>NUCLEOTIDE SEQUENCE [LARGE SCALE GENOMIC DNA]</scope>
    <source>
        <tissue evidence="8">Leaves</tissue>
    </source>
</reference>
<accession>A0ABU6RGE7</accession>
<protein>
    <recommendedName>
        <fullName evidence="7">TF-B3 domain-containing protein</fullName>
    </recommendedName>
</protein>
<keyword evidence="5" id="KW-0539">Nucleus</keyword>
<comment type="caution">
    <text evidence="8">The sequence shown here is derived from an EMBL/GenBank/DDBJ whole genome shotgun (WGS) entry which is preliminary data.</text>
</comment>
<evidence type="ECO:0000313" key="9">
    <source>
        <dbReference type="Proteomes" id="UP001341840"/>
    </source>
</evidence>
<organism evidence="8 9">
    <name type="scientific">Stylosanthes scabra</name>
    <dbReference type="NCBI Taxonomy" id="79078"/>
    <lineage>
        <taxon>Eukaryota</taxon>
        <taxon>Viridiplantae</taxon>
        <taxon>Streptophyta</taxon>
        <taxon>Embryophyta</taxon>
        <taxon>Tracheophyta</taxon>
        <taxon>Spermatophyta</taxon>
        <taxon>Magnoliopsida</taxon>
        <taxon>eudicotyledons</taxon>
        <taxon>Gunneridae</taxon>
        <taxon>Pentapetalae</taxon>
        <taxon>rosids</taxon>
        <taxon>fabids</taxon>
        <taxon>Fabales</taxon>
        <taxon>Fabaceae</taxon>
        <taxon>Papilionoideae</taxon>
        <taxon>50 kb inversion clade</taxon>
        <taxon>dalbergioids sensu lato</taxon>
        <taxon>Dalbergieae</taxon>
        <taxon>Pterocarpus clade</taxon>
        <taxon>Stylosanthes</taxon>
    </lineage>
</organism>
<evidence type="ECO:0000256" key="2">
    <source>
        <dbReference type="ARBA" id="ARBA00023015"/>
    </source>
</evidence>
<proteinExistence type="predicted"/>
<name>A0ABU6RGE7_9FABA</name>
<sequence>MARVATPEPPVKLLLSQSPISDVLSSRKPSSHSNQALHENDNGLIEMNGIHVPAVTVRSQPAKECHPPVTQVAPDAGVVANHAVYMTLAATATKNDSFDGIGFNGSRGMPSGSKACIFCPGAPQCKLAAPHKPPTKQSQKQHGNSIKGAPLPPWDLKADLSLFVTCEKEIVGSQNDNSAMVLPSFFYKKAFPTMPKSVLAISELTLPARLGLRWNKHRNYQMFVTKGWKDFAAANGFTDGKLVRFSVPVGDENIMFVYLAKA</sequence>
<evidence type="ECO:0000256" key="6">
    <source>
        <dbReference type="SAM" id="MobiDB-lite"/>
    </source>
</evidence>
<dbReference type="EMBL" id="JASCZI010030488">
    <property type="protein sequence ID" value="MED6123055.1"/>
    <property type="molecule type" value="Genomic_DNA"/>
</dbReference>
<evidence type="ECO:0000256" key="3">
    <source>
        <dbReference type="ARBA" id="ARBA00023125"/>
    </source>
</evidence>
<feature type="compositionally biased region" description="Polar residues" evidence="6">
    <location>
        <begin position="135"/>
        <end position="144"/>
    </location>
</feature>
<feature type="region of interest" description="Disordered" evidence="6">
    <location>
        <begin position="128"/>
        <end position="150"/>
    </location>
</feature>
<dbReference type="InterPro" id="IPR003340">
    <property type="entry name" value="B3_DNA-bd"/>
</dbReference>
<dbReference type="SUPFAM" id="SSF101936">
    <property type="entry name" value="DNA-binding pseudobarrel domain"/>
    <property type="match status" value="1"/>
</dbReference>
<evidence type="ECO:0000256" key="4">
    <source>
        <dbReference type="ARBA" id="ARBA00023163"/>
    </source>
</evidence>
<evidence type="ECO:0000256" key="5">
    <source>
        <dbReference type="ARBA" id="ARBA00023242"/>
    </source>
</evidence>
<dbReference type="PROSITE" id="PS50863">
    <property type="entry name" value="B3"/>
    <property type="match status" value="1"/>
</dbReference>
<evidence type="ECO:0000259" key="7">
    <source>
        <dbReference type="PROSITE" id="PS50863"/>
    </source>
</evidence>
<keyword evidence="9" id="KW-1185">Reference proteome</keyword>
<comment type="subcellular location">
    <subcellularLocation>
        <location evidence="1">Nucleus</location>
    </subcellularLocation>
</comment>
<dbReference type="Proteomes" id="UP001341840">
    <property type="component" value="Unassembled WGS sequence"/>
</dbReference>
<keyword evidence="3" id="KW-0238">DNA-binding</keyword>
<evidence type="ECO:0000256" key="1">
    <source>
        <dbReference type="ARBA" id="ARBA00004123"/>
    </source>
</evidence>
<dbReference type="Gene3D" id="2.40.330.10">
    <property type="entry name" value="DNA-binding pseudobarrel domain"/>
    <property type="match status" value="1"/>
</dbReference>
<gene>
    <name evidence="8" type="ORF">PIB30_045679</name>
</gene>